<protein>
    <recommendedName>
        <fullName evidence="2">DUF4185 domain-containing protein</fullName>
    </recommendedName>
</protein>
<feature type="compositionally biased region" description="Basic and acidic residues" evidence="1">
    <location>
        <begin position="239"/>
        <end position="254"/>
    </location>
</feature>
<proteinExistence type="predicted"/>
<evidence type="ECO:0000256" key="1">
    <source>
        <dbReference type="SAM" id="MobiDB-lite"/>
    </source>
</evidence>
<accession>A0ABM7IHV6</accession>
<reference evidence="3 4" key="1">
    <citation type="journal article" date="2019" name="Emerg. Microbes Infect.">
        <title>Comprehensive subspecies identification of 175 nontuberculous mycobacteria species based on 7547 genomic profiles.</title>
        <authorList>
            <person name="Matsumoto Y."/>
            <person name="Kinjo T."/>
            <person name="Motooka D."/>
            <person name="Nabeya D."/>
            <person name="Jung N."/>
            <person name="Uechi K."/>
            <person name="Horii T."/>
            <person name="Iida T."/>
            <person name="Fujita J."/>
            <person name="Nakamura S."/>
        </authorList>
    </citation>
    <scope>NUCLEOTIDE SEQUENCE [LARGE SCALE GENOMIC DNA]</scope>
    <source>
        <strain evidence="3 4">JCM 15296</strain>
    </source>
</reference>
<evidence type="ECO:0000313" key="4">
    <source>
        <dbReference type="Proteomes" id="UP000465609"/>
    </source>
</evidence>
<organism evidence="3 4">
    <name type="scientific">Mycolicibacterium aubagnense</name>
    <dbReference type="NCBI Taxonomy" id="319707"/>
    <lineage>
        <taxon>Bacteria</taxon>
        <taxon>Bacillati</taxon>
        <taxon>Actinomycetota</taxon>
        <taxon>Actinomycetes</taxon>
        <taxon>Mycobacteriales</taxon>
        <taxon>Mycobacteriaceae</taxon>
        <taxon>Mycolicibacterium</taxon>
    </lineage>
</organism>
<dbReference type="EMBL" id="AP022577">
    <property type="protein sequence ID" value="BBX86280.1"/>
    <property type="molecule type" value="Genomic_DNA"/>
</dbReference>
<evidence type="ECO:0000259" key="2">
    <source>
        <dbReference type="Pfam" id="PF13810"/>
    </source>
</evidence>
<feature type="domain" description="DUF4185" evidence="2">
    <location>
        <begin position="200"/>
        <end position="506"/>
    </location>
</feature>
<dbReference type="InterPro" id="IPR036689">
    <property type="entry name" value="ESAT-6-like_sf"/>
</dbReference>
<keyword evidence="4" id="KW-1185">Reference proteome</keyword>
<feature type="region of interest" description="Disordered" evidence="1">
    <location>
        <begin position="228"/>
        <end position="258"/>
    </location>
</feature>
<evidence type="ECO:0000313" key="3">
    <source>
        <dbReference type="EMBL" id="BBX86280.1"/>
    </source>
</evidence>
<gene>
    <name evidence="3" type="ORF">MAUB_41530</name>
</gene>
<dbReference type="Proteomes" id="UP000465609">
    <property type="component" value="Chromosome"/>
</dbReference>
<name>A0ABM7IHV6_9MYCO</name>
<sequence length="519" mass="56027">MGPLSILKIRGTNPLTVVDGGRDLKRKAEALDELIGKQVHAVHELEDDWKGKAANAARGAAYRNIEHQHRFHEITDAMATAMIAGGQILATLRDVLLNWVSTVSQMFNVADDGVVTTRPPRTGGAWENIAAAFTKCTQNMIRAFMDQDQNLANSLKTIAGGNTPGNNPQHVPGFTPGIDPDSFNNGQIGFEQTMAGFGDPNTGEGGVGVPNTDLSIMGMTPDGRLFTIQGDTGKGMNKGTKDGGPGERPSKEEGGGGNNNIIYWKMDEHGKWVVDEVVKDPFKPELDKNGDPLDISTIPTSTFNVGDTMYASVMNVKNWNNNTWQTRSADLWQSTDGGKTWKVAATWPNNDKFNNAFQVQSFALSQDGETVYMYGTQDGRTNDGLHAAQVPANQITDRSAYKYWDGSSFTGHDPNGSPPMIKTPPGVSGIGEPNVHFYENKALLTFNDAAGGIYTSSSIDGQTGWTPTTKVVHQDGAYGAFQSPFSGGDSIDSTLSLWNRYGTALYQIENSDTKNLGAY</sequence>
<dbReference type="SUPFAM" id="SSF110296">
    <property type="entry name" value="Oligoxyloglucan reducing end-specific cellobiohydrolase"/>
    <property type="match status" value="1"/>
</dbReference>
<dbReference type="InterPro" id="IPR025442">
    <property type="entry name" value="DUF4185"/>
</dbReference>
<dbReference type="Pfam" id="PF13810">
    <property type="entry name" value="DUF4185"/>
    <property type="match status" value="1"/>
</dbReference>
<dbReference type="SUPFAM" id="SSF140453">
    <property type="entry name" value="EsxAB dimer-like"/>
    <property type="match status" value="1"/>
</dbReference>